<organism evidence="1 2">
    <name type="scientific">Lindgomyces ingoldianus</name>
    <dbReference type="NCBI Taxonomy" id="673940"/>
    <lineage>
        <taxon>Eukaryota</taxon>
        <taxon>Fungi</taxon>
        <taxon>Dikarya</taxon>
        <taxon>Ascomycota</taxon>
        <taxon>Pezizomycotina</taxon>
        <taxon>Dothideomycetes</taxon>
        <taxon>Pleosporomycetidae</taxon>
        <taxon>Pleosporales</taxon>
        <taxon>Lindgomycetaceae</taxon>
        <taxon>Lindgomyces</taxon>
    </lineage>
</organism>
<comment type="caution">
    <text evidence="1">The sequence shown here is derived from an EMBL/GenBank/DDBJ whole genome shotgun (WGS) entry which is preliminary data.</text>
</comment>
<accession>A0ACB6Q7A7</accession>
<dbReference type="Proteomes" id="UP000799755">
    <property type="component" value="Unassembled WGS sequence"/>
</dbReference>
<reference evidence="1" key="1">
    <citation type="journal article" date="2020" name="Stud. Mycol.">
        <title>101 Dothideomycetes genomes: a test case for predicting lifestyles and emergence of pathogens.</title>
        <authorList>
            <person name="Haridas S."/>
            <person name="Albert R."/>
            <person name="Binder M."/>
            <person name="Bloem J."/>
            <person name="Labutti K."/>
            <person name="Salamov A."/>
            <person name="Andreopoulos B."/>
            <person name="Baker S."/>
            <person name="Barry K."/>
            <person name="Bills G."/>
            <person name="Bluhm B."/>
            <person name="Cannon C."/>
            <person name="Castanera R."/>
            <person name="Culley D."/>
            <person name="Daum C."/>
            <person name="Ezra D."/>
            <person name="Gonzalez J."/>
            <person name="Henrissat B."/>
            <person name="Kuo A."/>
            <person name="Liang C."/>
            <person name="Lipzen A."/>
            <person name="Lutzoni F."/>
            <person name="Magnuson J."/>
            <person name="Mondo S."/>
            <person name="Nolan M."/>
            <person name="Ohm R."/>
            <person name="Pangilinan J."/>
            <person name="Park H.-J."/>
            <person name="Ramirez L."/>
            <person name="Alfaro M."/>
            <person name="Sun H."/>
            <person name="Tritt A."/>
            <person name="Yoshinaga Y."/>
            <person name="Zwiers L.-H."/>
            <person name="Turgeon B."/>
            <person name="Goodwin S."/>
            <person name="Spatafora J."/>
            <person name="Crous P."/>
            <person name="Grigoriev I."/>
        </authorList>
    </citation>
    <scope>NUCLEOTIDE SEQUENCE</scope>
    <source>
        <strain evidence="1">ATCC 200398</strain>
    </source>
</reference>
<name>A0ACB6Q7A7_9PLEO</name>
<protein>
    <submittedName>
        <fullName evidence="1">Acetyl-CoA synthetase-like protein</fullName>
    </submittedName>
</protein>
<gene>
    <name evidence="1" type="ORF">BDR25DRAFT_347631</name>
</gene>
<evidence type="ECO:0000313" key="2">
    <source>
        <dbReference type="Proteomes" id="UP000799755"/>
    </source>
</evidence>
<sequence length="4080" mass="452741">MEGALDMSVRKQLAHEFDGDLGKVEDILPCTPFQRDVVAWSASKQQEAVGHVLLEITNNTDIERLAAAWKKVHHLIPAFRTCVFTSSSGDCFQAILSEAMVWKHVKTSDLDKVVEEEKAAAIDESQWNRFAVVVSSDGKRRNLVWTFSYANFDNSLQERILDMVHTAYIGGELQPSGGLKTMVESLGKNSERAARFWQQRFDGFNAAVFPALSSVKVVPQPDARAQHEFSCITGPHQKWPSTVICRAALVALLSRYTHNEDVLFGAITERPPVLDGSEQLVDGPTRALVPVCTRLLPEMSISHLMDAVAENHTAVHEFEQTGLRPLANVEGEESAAGAFQIILAVTAPGITHASSSALYRPTVTPDRFAPYVNRAILIHCHMSQAWASLSTRYDPRVIDTPQINRFLTQLGALIQCFSNPEVDVPVRSLDMVTPEDRAEINSWNSTQPQPREVCIHDVISRFSTDTPQKHAVSAWDGQWTYAELENLSSRLAVYILSLNLDMGRAVPLCFNKSKWTVLGMLAVLKAGGAFTLIDPSLPAARIVSICQQSQSKIALVPKVHLDTMRTAIGYCIAVNDDLIQSLPRDETRLKPVAKPNDLAYILFTSGSTGEPKGCMIEHRGWASCALEWGPALGINQSTRAMQFASYSFGASLIETLAPLMLGGCVCIPSDDERMNDLPGFMKRAHVNWAFFTPSFAGTFHPDSVPGLQTLVLGGEQMSEDVKNTWAPRVRLFHAYGQSESSSICTYTPLSENTTQVNNIGRGIGARLWITDPDDVNKLAPIGGIGELVVESPGIVRSYLNPSAGDAKSFPDLTPTWYPGRQVNEPIRFCRTGDLVRYRTDGSIVILGRKDFQVKVRGQRVELGEVEAHLRKQLPNYISAVEAIKRPNRPNNTILVAFVSGPRRHEDSTLFGTSTAKTFVFDDSASKRIVAKLMESLPRYSVPSYFIRTKEMPKIPTGKINRRKLREIGTNMLQETNGIVTWPAEGQVAPADETINTLRRLWSQTLDLDIGSIDSETSFFRLGGDSIAAIKMVNKAKLLGLAMNVGDIFQSANIRDLAARIRPVFSLDRAITSTAYSGPVEQSFAQGRLWFLDRLNLGAAWYLMPFASRLRGPLNTKALAAALQALEERHETLRTTFEDDRGVGIQVVHPHRPQELHIIDVSSYREAEVLEAVKAEQTKPFDLTSEPGWRVRLFQVGESDHILSVMMHHIISDGWSVDVLRRELYDFYAAALSSKEPPSPVTPLPIQYRDFAVWQRQADQVAEHKRQLDYWTKKLADSTPAELLCDRPRPKVQSGKAGVVPVAVEGSLYVRLQAYCRAQHVTPFVVLLAAFRATHYRLTGTEDATIATPTANRSQAELEQLIGFFVNTQCMRITATTNDTFDDLVRQVRQTTTEAFANQDVPFEQLVSALLPGSRDTSRNPLVQLMFAIHSQRRLGQLHLEGVQDEALFLSPTTRLDIEFHMFQIDDSLSGHVLYALDLFEAETINGMLSVFYEILQRGLAEPQGLIATLPLTDGLPQLRQQGLLDMEQTQYPRESSIVDVFHDQVATCPEAIAVKDSSTKLTYVELDQKSNELSSWLRRRKMAPETLVAVLAPRSCQAVIALLAILKANLAYLPLDVQVPAARIEAILSAIPGQKLVLLGADVSAPEVHVEEVEMLPIAAGFGHSYQNDTVKQDSPSATSLAYAVFTSGSTGKPKGVMIEHRGIIRLMKNSTLSRTIPSNIQMAHLSNMAFDASLWEIFIAILNGGTAICINHATTMNIEALGDLFVREDVHAAVLSPALLKQCLAYAPKMLAKLDSLYIAGDRLDRVDAVAALALVRNGVYNAYGPTENSIQSTMFKIKKDERFANGVPVGRAVSNSGAYVMDTKQQLVPIGVMGELVVAGDGLARGYTDSALDVGRFVNINVDGCMVRAYRTGDRVRCRQDGELEFFGRIDHQVKIRGNRVELAEVEHVILNHDSVSDAAVVLRQKDSTEQEMIAFVVAKDASRMANGTLEDTKTEAKLELERQVHRHLQRTLPTYMIPAQIVILERMPINANGKVDRKELSARAQTTTRKRLTVQHVAPRNETERALCEEFASALGVDDVGATDDFFELGGHSLTAMKLAAHVSQRFNTTVSVRDIFDYPVLANLATTLRQDLKQYQSILATEYREPVEQSFEQGRLWFLDQLNVGSLWYLMPLATRIRGSLDRVALNTALHALEQRHETLRTTFEEHNGVGMQVVQPWRLKSIRTIDISTYNDDEVSKALKIEQTRSFDLSVEPGWRVCLFQLSGDEYILSIVMHHIVSDGWSVDVLRHELDVFYSAALKGDDPLSQITPLPIQYRDFAAWQKQPEQALEQDKQLKYWTKQLANSTPAEFLCDKPRPEVLSGEAGVVPFTIVGPLYESLQAYCLAHQVTSFVVLLAAFRATHYRLTGTDDATIGMPTANRNRPELENLIGFFVNTQCIRTAVTSNQTFEGLVRQTRDSATEAFANQDVPFEQLVSALLPGSRDTSRNPLVQLLFAVHTQRDLGRLQFEGLQAELIEMTPTSRLDMEFHFFQEDDCLHGSLLYSTDIFEPETVKGLLLVFNEILRRGLEESALPIATLPLTDGLSELRRLNLLDIEKTPYPRDSSIVDVFREQVAVCPEAMAIKDSSSELTYCELDRQSERLAAWLCQRRMAPETLVGVLAPRSCHTIVAFLGILKAGLAYLPLDVNVPVARTETILSAVAGHKLVLLGSSVQSPEIAVPDVEMITISDTLKYSDTNVASIRRSSPSATSLAYVIFTSGSTGKPKGVQLEHRSIVRLIRDSNLVSMLPPSPRTAHLTNIAFDVSLVSIGVIGELVLTGDGLARGYTDLALDINRFVDVTIDGQLVKAYRTGDRVRFRPQDGQIEFFGRIDQQVKIRGYRVELAEVEHAMLNHSAVSDAAVVVSQRDGAEQELVAFVVCRGAKDSELERQVNKHLQAVLPAYMVPTQIIVLSQMPINANGKVDRKELGIMAQTAERKRRVVKHVAPCNAIESALCEVFAGILGVEVGATDDFFELGGHSLTAMKLAAQLGRRLKTMVSVRDIFNNPVLADLATTLQQNTEQHRPIPPSKYSWPVEQSFAQGRLWFLDRFNLGSLWYVVPLVTRLRGPLNVVAMTTALQTLEKRHETLRTTFKEQDGVGVQIIQPYSSRGIRTVDISNYEETDIDKLLKVEQTKPFDLTTEPGWRVCLFRVSKEDHVLSIIMHHIVSDGWSIDVLCRELNAFYSAALRGEQPDVPPLPIQYRDFAVWQRQEQQMVQQQKQLEYWTKQLVDSAPAELLCDKPRPDSLSGRAGIVAAIVEGSLYQSLQSYCRAHQVTHFVVLLAAFRATHFRLTGTEDATIGTPIANRNRPELEHLVGCFVNTQPMRITINDNEYTFEDLVQQVRDTATDAFANQDVPFEQLVSALLPGSRDTSRNPLVQLMFAVHSQRNLGRLRLEGLEGELVSLTPTTRLDMEFHLFQEENCFKGSVLYATDLFETESVNGMLSVFYEILRRCLEEPKSPIATLPLTDGSELRDLSLLDIPRTEYPRESSVVDVFRDQVAAYPETIAVKDSNSELTYAELDRQSSMLAAWLCKREMAPESLVGVIAPRSCQTIVAYLGILKAGLTFLPLDINVPAARIGTILSAVPGRKLVLTGPNISVSSYNLPDTEMLSIADALQHPIRSSHSDALVHPSATSLAYVIFTSGSTGKPKGVMIEHRGIVRLVKSSNVGDMLPREFRVAHLMNIAFDLSIWEIFAPLLNGGTLVCIDYLTILDSKALADAFVKEQIRVAMLPSLLVKQCLDSFPASIAALDYLYVGADRLDGRDAIKAQSLVQRGVINAYGPTENAMLSTIYKVRDVETFVNGVPIGKPVSNSGAYVMDSKQQLVPTGVVGELVVTGDGVARGYIDAALNVNRFVDVKIEGQLVKAYRTGDKVRYRPQDGEIEFFGRIDHQVKIRGHRVELPEIEHAILNHAAILDAAVVLRGQGAEQEVFAFAVANADYLANMSLPDSETVNNSSVAQLEKDVYNQLKTVLPGYMVPERVVILERMPINENGKVDRKELAQRALSAPKTAPATMRVAPRDEMEKALCEEFANVLGLEP</sequence>
<proteinExistence type="predicted"/>
<keyword evidence="2" id="KW-1185">Reference proteome</keyword>
<dbReference type="EMBL" id="MU003566">
    <property type="protein sequence ID" value="KAF2462699.1"/>
    <property type="molecule type" value="Genomic_DNA"/>
</dbReference>
<evidence type="ECO:0000313" key="1">
    <source>
        <dbReference type="EMBL" id="KAF2462699.1"/>
    </source>
</evidence>